<dbReference type="PANTHER" id="PTHR22930:SF251">
    <property type="entry name" value="DDE TNP4 DOMAIN-CONTAINING PROTEIN"/>
    <property type="match status" value="1"/>
</dbReference>
<reference evidence="2 3" key="1">
    <citation type="submission" date="2019-12" db="EMBL/GenBank/DDBJ databases">
        <authorList>
            <person name="Floudas D."/>
            <person name="Bentzer J."/>
            <person name="Ahren D."/>
            <person name="Johansson T."/>
            <person name="Persson P."/>
            <person name="Tunlid A."/>
        </authorList>
    </citation>
    <scope>NUCLEOTIDE SEQUENCE [LARGE SCALE GENOMIC DNA]</scope>
    <source>
        <strain evidence="2 3">CBS 102.39</strain>
    </source>
</reference>
<dbReference type="AlphaFoldDB" id="A0A8H4QG09"/>
<sequence length="192" mass="21928">MARITTRLLVKKYSQLSKKEMRHKNILKASLLVSTGAAAMISMAAALNPPRTPVRTSALTGRQWVLEILDCPVRVMEQLGMARHVFFKLLKQLQQSHGLSDSRYVSAMEKLAIFLHFARTGSSSRMLQERFQRWEGSAADSRIFEYARKQDLSLPSGYYFLADAGFPLCDMLLTPYRGVRYHLKEWAQGNQK</sequence>
<proteinExistence type="predicted"/>
<dbReference type="Proteomes" id="UP000521872">
    <property type="component" value="Unassembled WGS sequence"/>
</dbReference>
<dbReference type="InterPro" id="IPR045249">
    <property type="entry name" value="HARBI1-like"/>
</dbReference>
<organism evidence="2 3">
    <name type="scientific">Agrocybe pediades</name>
    <dbReference type="NCBI Taxonomy" id="84607"/>
    <lineage>
        <taxon>Eukaryota</taxon>
        <taxon>Fungi</taxon>
        <taxon>Dikarya</taxon>
        <taxon>Basidiomycota</taxon>
        <taxon>Agaricomycotina</taxon>
        <taxon>Agaricomycetes</taxon>
        <taxon>Agaricomycetidae</taxon>
        <taxon>Agaricales</taxon>
        <taxon>Agaricineae</taxon>
        <taxon>Strophariaceae</taxon>
        <taxon>Agrocybe</taxon>
    </lineage>
</organism>
<comment type="caution">
    <text evidence="2">The sequence shown here is derived from an EMBL/GenBank/DDBJ whole genome shotgun (WGS) entry which is preliminary data.</text>
</comment>
<evidence type="ECO:0000313" key="3">
    <source>
        <dbReference type="Proteomes" id="UP000521872"/>
    </source>
</evidence>
<evidence type="ECO:0000313" key="2">
    <source>
        <dbReference type="EMBL" id="KAF4610218.1"/>
    </source>
</evidence>
<protein>
    <recommendedName>
        <fullName evidence="1">DUF8040 domain-containing protein</fullName>
    </recommendedName>
</protein>
<dbReference type="InterPro" id="IPR058353">
    <property type="entry name" value="DUF8040"/>
</dbReference>
<gene>
    <name evidence="2" type="ORF">D9613_010342</name>
</gene>
<dbReference type="PANTHER" id="PTHR22930">
    <property type="match status" value="1"/>
</dbReference>
<name>A0A8H4QG09_9AGAR</name>
<dbReference type="Pfam" id="PF26138">
    <property type="entry name" value="DUF8040"/>
    <property type="match status" value="1"/>
</dbReference>
<dbReference type="EMBL" id="JAACJL010000059">
    <property type="protein sequence ID" value="KAF4610218.1"/>
    <property type="molecule type" value="Genomic_DNA"/>
</dbReference>
<feature type="domain" description="DUF8040" evidence="1">
    <location>
        <begin position="56"/>
        <end position="133"/>
    </location>
</feature>
<keyword evidence="3" id="KW-1185">Reference proteome</keyword>
<accession>A0A8H4QG09</accession>
<evidence type="ECO:0000259" key="1">
    <source>
        <dbReference type="Pfam" id="PF26138"/>
    </source>
</evidence>